<protein>
    <submittedName>
        <fullName evidence="1">Uncharacterized protein</fullName>
    </submittedName>
</protein>
<name>A0A8T2MV15_9TELE</name>
<proteinExistence type="predicted"/>
<dbReference type="EMBL" id="JAFBMS010000249">
    <property type="protein sequence ID" value="KAG9332199.1"/>
    <property type="molecule type" value="Genomic_DNA"/>
</dbReference>
<reference evidence="1" key="1">
    <citation type="thesis" date="2021" institute="BYU ScholarsArchive" country="Provo, UT, USA">
        <title>Applications of and Algorithms for Genome Assembly and Genomic Analyses with an Emphasis on Marine Teleosts.</title>
        <authorList>
            <person name="Pickett B.D."/>
        </authorList>
    </citation>
    <scope>NUCLEOTIDE SEQUENCE</scope>
    <source>
        <strain evidence="1">HI-2016</strain>
    </source>
</reference>
<comment type="caution">
    <text evidence="1">The sequence shown here is derived from an EMBL/GenBank/DDBJ whole genome shotgun (WGS) entry which is preliminary data.</text>
</comment>
<accession>A0A8T2MV15</accession>
<keyword evidence="2" id="KW-1185">Reference proteome</keyword>
<evidence type="ECO:0000313" key="2">
    <source>
        <dbReference type="Proteomes" id="UP000824540"/>
    </source>
</evidence>
<organism evidence="1 2">
    <name type="scientific">Albula glossodonta</name>
    <name type="common">roundjaw bonefish</name>
    <dbReference type="NCBI Taxonomy" id="121402"/>
    <lineage>
        <taxon>Eukaryota</taxon>
        <taxon>Metazoa</taxon>
        <taxon>Chordata</taxon>
        <taxon>Craniata</taxon>
        <taxon>Vertebrata</taxon>
        <taxon>Euteleostomi</taxon>
        <taxon>Actinopterygii</taxon>
        <taxon>Neopterygii</taxon>
        <taxon>Teleostei</taxon>
        <taxon>Albuliformes</taxon>
        <taxon>Albulidae</taxon>
        <taxon>Albula</taxon>
    </lineage>
</organism>
<gene>
    <name evidence="1" type="ORF">JZ751_015490</name>
</gene>
<dbReference type="AlphaFoldDB" id="A0A8T2MV15"/>
<dbReference type="Proteomes" id="UP000824540">
    <property type="component" value="Unassembled WGS sequence"/>
</dbReference>
<evidence type="ECO:0000313" key="1">
    <source>
        <dbReference type="EMBL" id="KAG9332199.1"/>
    </source>
</evidence>
<sequence length="76" mass="8364">MRCSYCQCSLHTCGAVTGYLALILVPFGGCCANAFVSGQWTEKCSSVCRKSGWSELWCVGWELPQLCTLCGPHLRR</sequence>